<evidence type="ECO:0000313" key="1">
    <source>
        <dbReference type="EMBL" id="KKA17922.1"/>
    </source>
</evidence>
<dbReference type="RefSeq" id="XP_013324534.1">
    <property type="nucleotide sequence ID" value="XM_013469080.1"/>
</dbReference>
<organism evidence="1 2">
    <name type="scientific">Rasamsonia emersonii (strain ATCC 16479 / CBS 393.64 / IMI 116815)</name>
    <dbReference type="NCBI Taxonomy" id="1408163"/>
    <lineage>
        <taxon>Eukaryota</taxon>
        <taxon>Fungi</taxon>
        <taxon>Dikarya</taxon>
        <taxon>Ascomycota</taxon>
        <taxon>Pezizomycotina</taxon>
        <taxon>Eurotiomycetes</taxon>
        <taxon>Eurotiomycetidae</taxon>
        <taxon>Eurotiales</taxon>
        <taxon>Trichocomaceae</taxon>
        <taxon>Rasamsonia</taxon>
    </lineage>
</organism>
<dbReference type="GeneID" id="25320394"/>
<dbReference type="EMBL" id="LASV01000527">
    <property type="protein sequence ID" value="KKA17922.1"/>
    <property type="molecule type" value="Genomic_DNA"/>
</dbReference>
<comment type="caution">
    <text evidence="1">The sequence shown here is derived from an EMBL/GenBank/DDBJ whole genome shotgun (WGS) entry which is preliminary data.</text>
</comment>
<sequence length="232" mass="26563">MVFQKPDERDLTAWKPNEAAPWPNGVSSYIHTLDSVKNHVAELFTHYRQFEERTSQSTLITKDINDQLAELRERIDTDKFSGPTTGNLKKHIPDARQNEIMLPDGSPGRSFVNKGRPDVCPTGSEGEPVGLFYGSGTAYQRCQGMKRECKRMEENLELVSVATHKKRGSKHRRNGARAMEIVSRRISCKTDIWQYCGFFDQKPKESLSQKVVKRIDHFHEEINSQDLPSIEN</sequence>
<dbReference type="Proteomes" id="UP000053958">
    <property type="component" value="Unassembled WGS sequence"/>
</dbReference>
<accession>A0A0F4YI08</accession>
<gene>
    <name evidence="1" type="ORF">T310_8133</name>
</gene>
<keyword evidence="2" id="KW-1185">Reference proteome</keyword>
<proteinExistence type="predicted"/>
<reference evidence="1 2" key="1">
    <citation type="submission" date="2015-04" db="EMBL/GenBank/DDBJ databases">
        <authorList>
            <person name="Heijne W.H."/>
            <person name="Fedorova N.D."/>
            <person name="Nierman W.C."/>
            <person name="Vollebregt A.W."/>
            <person name="Zhao Z."/>
            <person name="Wu L."/>
            <person name="Kumar M."/>
            <person name="Stam H."/>
            <person name="van den Berg M.A."/>
            <person name="Pel H.J."/>
        </authorList>
    </citation>
    <scope>NUCLEOTIDE SEQUENCE [LARGE SCALE GENOMIC DNA]</scope>
    <source>
        <strain evidence="1 2">CBS 393.64</strain>
    </source>
</reference>
<evidence type="ECO:0000313" key="2">
    <source>
        <dbReference type="Proteomes" id="UP000053958"/>
    </source>
</evidence>
<name>A0A0F4YI08_RASE3</name>
<protein>
    <submittedName>
        <fullName evidence="1">Uncharacterized protein</fullName>
    </submittedName>
</protein>
<dbReference type="AlphaFoldDB" id="A0A0F4YI08"/>